<dbReference type="GO" id="GO:0016630">
    <property type="term" value="F:protochlorophyllide reductase activity"/>
    <property type="evidence" value="ECO:0007669"/>
    <property type="project" value="UniProtKB-EC"/>
</dbReference>
<dbReference type="EC" id="1.3.1.33" evidence="4"/>
<reference evidence="4 5" key="1">
    <citation type="submission" date="2024-01" db="EMBL/GenBank/DDBJ databases">
        <title>A draft genome for the cacao thread blight pathogen Marasmiellus scandens.</title>
        <authorList>
            <person name="Baruah I.K."/>
            <person name="Leung J."/>
            <person name="Bukari Y."/>
            <person name="Amoako-Attah I."/>
            <person name="Meinhardt L.W."/>
            <person name="Bailey B.A."/>
            <person name="Cohen S.P."/>
        </authorList>
    </citation>
    <scope>NUCLEOTIDE SEQUENCE [LARGE SCALE GENOMIC DNA]</scope>
    <source>
        <strain evidence="4 5">GH-19</strain>
    </source>
</reference>
<evidence type="ECO:0000256" key="1">
    <source>
        <dbReference type="ARBA" id="ARBA00006484"/>
    </source>
</evidence>
<dbReference type="Proteomes" id="UP001498398">
    <property type="component" value="Unassembled WGS sequence"/>
</dbReference>
<dbReference type="InterPro" id="IPR002347">
    <property type="entry name" value="SDR_fam"/>
</dbReference>
<comment type="caution">
    <text evidence="4">The sequence shown here is derived from an EMBL/GenBank/DDBJ whole genome shotgun (WGS) entry which is preliminary data.</text>
</comment>
<dbReference type="InterPro" id="IPR036291">
    <property type="entry name" value="NAD(P)-bd_dom_sf"/>
</dbReference>
<dbReference type="Gene3D" id="3.40.50.720">
    <property type="entry name" value="NAD(P)-binding Rossmann-like Domain"/>
    <property type="match status" value="1"/>
</dbReference>
<keyword evidence="3 4" id="KW-0560">Oxidoreductase</keyword>
<comment type="similarity">
    <text evidence="1">Belongs to the short-chain dehydrogenases/reductases (SDR) family.</text>
</comment>
<name>A0ABR1J3R7_9AGAR</name>
<dbReference type="PRINTS" id="PR00081">
    <property type="entry name" value="GDHRDH"/>
</dbReference>
<organism evidence="4 5">
    <name type="scientific">Marasmiellus scandens</name>
    <dbReference type="NCBI Taxonomy" id="2682957"/>
    <lineage>
        <taxon>Eukaryota</taxon>
        <taxon>Fungi</taxon>
        <taxon>Dikarya</taxon>
        <taxon>Basidiomycota</taxon>
        <taxon>Agaricomycotina</taxon>
        <taxon>Agaricomycetes</taxon>
        <taxon>Agaricomycetidae</taxon>
        <taxon>Agaricales</taxon>
        <taxon>Marasmiineae</taxon>
        <taxon>Omphalotaceae</taxon>
        <taxon>Marasmiellus</taxon>
    </lineage>
</organism>
<evidence type="ECO:0000313" key="5">
    <source>
        <dbReference type="Proteomes" id="UP001498398"/>
    </source>
</evidence>
<dbReference type="EMBL" id="JBANRG010000036">
    <property type="protein sequence ID" value="KAK7449211.1"/>
    <property type="molecule type" value="Genomic_DNA"/>
</dbReference>
<evidence type="ECO:0000313" key="4">
    <source>
        <dbReference type="EMBL" id="KAK7449211.1"/>
    </source>
</evidence>
<dbReference type="PANTHER" id="PTHR24320:SF282">
    <property type="entry name" value="WW DOMAIN-CONTAINING OXIDOREDUCTASE"/>
    <property type="match status" value="1"/>
</dbReference>
<gene>
    <name evidence="4" type="primary">RDH1_8</name>
    <name evidence="4" type="ORF">VKT23_013356</name>
</gene>
<proteinExistence type="inferred from homology"/>
<keyword evidence="2" id="KW-0521">NADP</keyword>
<protein>
    <submittedName>
        <fullName evidence="4">Short-chain alcohol dehydrogenase</fullName>
        <ecNumber evidence="4">1.3.1.33</ecNumber>
    </submittedName>
</protein>
<sequence length="283" mass="31700">MPFAFPSLIDIFSFFQQALFIPAPSWSVDKMPDMTGKVVIVTGGSAGIGKLTVKALLEKNATVYLAARDQQKSQTVIDEYTRLTGRTATFLKLDLADLHSVEAAAREFSRSKRPNFMYYTITGKAVMMTPKNQFSPQGYDLQFATNVLGHFYLTKLLLPTLLSTAQYASDKVRVITVSSCAQYIMKYKFDVGSFIDGPIRQKQGPMDLYSQSKFGNILFANELARRYGEKGMVSISLNPGMLLLTVVFVSDSVKSRKYKKYWAEAIHRGRFSLDYGFVSIADI</sequence>
<evidence type="ECO:0000256" key="3">
    <source>
        <dbReference type="ARBA" id="ARBA00023002"/>
    </source>
</evidence>
<evidence type="ECO:0000256" key="2">
    <source>
        <dbReference type="ARBA" id="ARBA00022857"/>
    </source>
</evidence>
<dbReference type="Pfam" id="PF00106">
    <property type="entry name" value="adh_short"/>
    <property type="match status" value="1"/>
</dbReference>
<dbReference type="SUPFAM" id="SSF51735">
    <property type="entry name" value="NAD(P)-binding Rossmann-fold domains"/>
    <property type="match status" value="1"/>
</dbReference>
<dbReference type="PANTHER" id="PTHR24320">
    <property type="entry name" value="RETINOL DEHYDROGENASE"/>
    <property type="match status" value="1"/>
</dbReference>
<accession>A0ABR1J3R7</accession>
<keyword evidence="5" id="KW-1185">Reference proteome</keyword>